<dbReference type="EMBL" id="JAUHMF010000001">
    <property type="protein sequence ID" value="MDT8896691.1"/>
    <property type="molecule type" value="Genomic_DNA"/>
</dbReference>
<sequence length="601" mass="68030">MSNLGKRTILVRLRQNTWIGWFVLGAFLIALSLLSLLGFLEVPTVGLLLGVGLGVVSLWFWRHREKSPNLSSRDDEVQLKTFENFLQNINHLLSLEDEERFVRYALEQATALSGARGATFIPLDEWNHPLRVYAVGIETEQERETWEKSLARGQIRVTCKQCQVYRAGLEQGCFLLQGGVSGAKVVECIPLKQNGRMVAVVNLYMPEAISEVSESLKHWLEGLFAIVMTGLELRRLKAREAAVYAQVLGSRVGHPDLESVLRPILWRVMQAAECEGVALHLGQGGLPTFPVFLSVGQLPFTVPEVMSRIHAQVHSNTLEAPNYLQPIAFDIKGTSGWALPLVGSEGKGIGTLLLYPAKDPSWDPSINQVMELLLDTLVRIIENERLHYDLAFRVVMMERSRLAREIHDGLAQTLAYLKLNTAQMLNLLNREDFTRLETVLQQHYQALAEIYLETRQVMDNLRFNPQDDMNAWIRQVAISMAERSNLQIECYLPEESPELPLEVQAQLLRIIQEALNNIRKHAHASRAWISLSPWNHEWILEIGDNGIGFSPDEVPHFSQHGLRGMRERAELIGADFQIISRPYQGTVIRLQVPSRVEESLV</sequence>
<evidence type="ECO:0000259" key="5">
    <source>
        <dbReference type="SMART" id="SM00387"/>
    </source>
</evidence>
<evidence type="ECO:0000313" key="6">
    <source>
        <dbReference type="EMBL" id="MDT8896691.1"/>
    </source>
</evidence>
<keyword evidence="4" id="KW-0472">Membrane</keyword>
<dbReference type="SMART" id="SM00387">
    <property type="entry name" value="HATPase_c"/>
    <property type="match status" value="1"/>
</dbReference>
<evidence type="ECO:0000256" key="2">
    <source>
        <dbReference type="ARBA" id="ARBA00022777"/>
    </source>
</evidence>
<evidence type="ECO:0000256" key="1">
    <source>
        <dbReference type="ARBA" id="ARBA00022679"/>
    </source>
</evidence>
<dbReference type="GO" id="GO:0016301">
    <property type="term" value="F:kinase activity"/>
    <property type="evidence" value="ECO:0007669"/>
    <property type="project" value="UniProtKB-KW"/>
</dbReference>
<keyword evidence="7" id="KW-1185">Reference proteome</keyword>
<dbReference type="RefSeq" id="WP_315623141.1">
    <property type="nucleotide sequence ID" value="NZ_JAUHMF010000001.1"/>
</dbReference>
<dbReference type="SUPFAM" id="SSF55781">
    <property type="entry name" value="GAF domain-like"/>
    <property type="match status" value="1"/>
</dbReference>
<organism evidence="6 7">
    <name type="scientific">Thermanaerothrix solaris</name>
    <dbReference type="NCBI Taxonomy" id="3058434"/>
    <lineage>
        <taxon>Bacteria</taxon>
        <taxon>Bacillati</taxon>
        <taxon>Chloroflexota</taxon>
        <taxon>Anaerolineae</taxon>
        <taxon>Anaerolineales</taxon>
        <taxon>Anaerolineaceae</taxon>
        <taxon>Thermanaerothrix</taxon>
    </lineage>
</organism>
<dbReference type="PANTHER" id="PTHR24421">
    <property type="entry name" value="NITRATE/NITRITE SENSOR PROTEIN NARX-RELATED"/>
    <property type="match status" value="1"/>
</dbReference>
<keyword evidence="4" id="KW-0812">Transmembrane</keyword>
<protein>
    <submittedName>
        <fullName evidence="6">Sensor histidine kinase</fullName>
    </submittedName>
</protein>
<dbReference type="Pfam" id="PF02518">
    <property type="entry name" value="HATPase_c"/>
    <property type="match status" value="1"/>
</dbReference>
<dbReference type="CDD" id="cd16917">
    <property type="entry name" value="HATPase_UhpB-NarQ-NarX-like"/>
    <property type="match status" value="1"/>
</dbReference>
<dbReference type="InterPro" id="IPR011712">
    <property type="entry name" value="Sig_transdc_His_kin_sub3_dim/P"/>
</dbReference>
<name>A0ABU3NLI5_9CHLR</name>
<keyword evidence="4" id="KW-1133">Transmembrane helix</keyword>
<dbReference type="InterPro" id="IPR036890">
    <property type="entry name" value="HATPase_C_sf"/>
</dbReference>
<dbReference type="Pfam" id="PF07730">
    <property type="entry name" value="HisKA_3"/>
    <property type="match status" value="1"/>
</dbReference>
<evidence type="ECO:0000313" key="7">
    <source>
        <dbReference type="Proteomes" id="UP001254165"/>
    </source>
</evidence>
<feature type="domain" description="Histidine kinase/HSP90-like ATPase" evidence="5">
    <location>
        <begin position="502"/>
        <end position="596"/>
    </location>
</feature>
<dbReference type="Gene3D" id="3.30.565.10">
    <property type="entry name" value="Histidine kinase-like ATPase, C-terminal domain"/>
    <property type="match status" value="1"/>
</dbReference>
<dbReference type="InterPro" id="IPR003594">
    <property type="entry name" value="HATPase_dom"/>
</dbReference>
<keyword evidence="2 6" id="KW-0418">Kinase</keyword>
<accession>A0ABU3NLI5</accession>
<evidence type="ECO:0000256" key="4">
    <source>
        <dbReference type="SAM" id="Phobius"/>
    </source>
</evidence>
<gene>
    <name evidence="6" type="ORF">QYE77_00300</name>
</gene>
<proteinExistence type="predicted"/>
<reference evidence="6 7" key="1">
    <citation type="submission" date="2023-07" db="EMBL/GenBank/DDBJ databases">
        <title>Novel species of Thermanaerothrix with wide hydrolytic capabilities.</title>
        <authorList>
            <person name="Zayulina K.S."/>
            <person name="Podosokorskaya O.A."/>
            <person name="Elcheninov A.G."/>
        </authorList>
    </citation>
    <scope>NUCLEOTIDE SEQUENCE [LARGE SCALE GENOMIC DNA]</scope>
    <source>
        <strain evidence="6 7">4228-RoL</strain>
    </source>
</reference>
<comment type="caution">
    <text evidence="6">The sequence shown here is derived from an EMBL/GenBank/DDBJ whole genome shotgun (WGS) entry which is preliminary data.</text>
</comment>
<feature type="transmembrane region" description="Helical" evidence="4">
    <location>
        <begin position="21"/>
        <end position="39"/>
    </location>
</feature>
<dbReference type="Gene3D" id="1.20.5.1930">
    <property type="match status" value="1"/>
</dbReference>
<keyword evidence="1" id="KW-0808">Transferase</keyword>
<evidence type="ECO:0000256" key="3">
    <source>
        <dbReference type="ARBA" id="ARBA00023012"/>
    </source>
</evidence>
<keyword evidence="3" id="KW-0902">Two-component regulatory system</keyword>
<dbReference type="SUPFAM" id="SSF55874">
    <property type="entry name" value="ATPase domain of HSP90 chaperone/DNA topoisomerase II/histidine kinase"/>
    <property type="match status" value="1"/>
</dbReference>
<dbReference type="InterPro" id="IPR050482">
    <property type="entry name" value="Sensor_HK_TwoCompSys"/>
</dbReference>
<dbReference type="Proteomes" id="UP001254165">
    <property type="component" value="Unassembled WGS sequence"/>
</dbReference>